<keyword evidence="2" id="KW-1133">Transmembrane helix</keyword>
<keyword evidence="2" id="KW-0472">Membrane</keyword>
<dbReference type="Gene3D" id="3.30.420.40">
    <property type="match status" value="2"/>
</dbReference>
<dbReference type="OrthoDB" id="273477at2"/>
<dbReference type="Proteomes" id="UP000253562">
    <property type="component" value="Unassembled WGS sequence"/>
</dbReference>
<reference evidence="3 4" key="1">
    <citation type="submission" date="2018-07" db="EMBL/GenBank/DDBJ databases">
        <title>Comparative genomes isolates from brazilian mangrove.</title>
        <authorList>
            <person name="De Araujo J.E."/>
            <person name="Taketani R.G."/>
            <person name="Silva M.C.P."/>
            <person name="Lourenco M.V."/>
            <person name="Oliveira V.M."/>
            <person name="Andreote F.D."/>
        </authorList>
    </citation>
    <scope>NUCLEOTIDE SEQUENCE [LARGE SCALE GENOMIC DNA]</scope>
    <source>
        <strain evidence="3 4">HEX PRIS-MGV</strain>
    </source>
</reference>
<proteinExistence type="predicted"/>
<dbReference type="AlphaFoldDB" id="A0A368KV78"/>
<evidence type="ECO:0000256" key="1">
    <source>
        <dbReference type="SAM" id="MobiDB-lite"/>
    </source>
</evidence>
<evidence type="ECO:0000256" key="2">
    <source>
        <dbReference type="SAM" id="Phobius"/>
    </source>
</evidence>
<dbReference type="PANTHER" id="PTHR32432">
    <property type="entry name" value="CELL DIVISION PROTEIN FTSA-RELATED"/>
    <property type="match status" value="1"/>
</dbReference>
<feature type="region of interest" description="Disordered" evidence="1">
    <location>
        <begin position="488"/>
        <end position="563"/>
    </location>
</feature>
<organism evidence="3 4">
    <name type="scientific">Bremerella cremea</name>
    <dbReference type="NCBI Taxonomy" id="1031537"/>
    <lineage>
        <taxon>Bacteria</taxon>
        <taxon>Pseudomonadati</taxon>
        <taxon>Planctomycetota</taxon>
        <taxon>Planctomycetia</taxon>
        <taxon>Pirellulales</taxon>
        <taxon>Pirellulaceae</taxon>
        <taxon>Bremerella</taxon>
    </lineage>
</organism>
<gene>
    <name evidence="3" type="ORF">DTL42_04090</name>
</gene>
<dbReference type="Gene3D" id="3.30.1490.300">
    <property type="match status" value="1"/>
</dbReference>
<sequence>MAKKLAIEWDSQALRMVVARQRGSSITVDQAIVVPLSAAGEGLDSVEARAGRLLTEQVASFGLNKLPAILGINRASIELQVFSVPPVPEAELPDIVRFQAIRECANVGDDGVVDFVRLPMTKDGQSRVLAAAISAKQLKACHKLCNQAQIQPQSFYIRPFGAARLAASQSNLAGQTFLLVETLVDRVELTVVHQNEVVLTRSTRVPGETNTDEFLKTLQGEIRRTIFAARTKDDSVAIAQIVILGQPAGQAQWQEFGRDVKCAVEFLNPLAAEHVTTSVEVLPETACQLGALVGLLLADSTGTHPSIDFLNPRKKPEAPDRRRTYVLAALAAACVVLVAGYAIWSSIGAKDARIAELKAEIAKVQKSNEPLLKVEEQIIEIDQWVAADVQWLDELYRLSDKMPSADETIIKQLHMGTRTDAGGTISFNGYVSDHSVIAKLEGSLRDDYHHVQGKESKYEEYGDGAYHWSFLESITVVDDEADRFTNTPVAAAEEETESSQSTDDQSTDKEPAPAEPEASEPKVSGAGETEAVSTEEPQQPEEIAPMPASETAEVITNKPQDQS</sequence>
<name>A0A368KV78_9BACT</name>
<dbReference type="InterPro" id="IPR050696">
    <property type="entry name" value="FtsA/MreB"/>
</dbReference>
<dbReference type="EMBL" id="QPEX01000010">
    <property type="protein sequence ID" value="RCS54333.1"/>
    <property type="molecule type" value="Genomic_DNA"/>
</dbReference>
<feature type="transmembrane region" description="Helical" evidence="2">
    <location>
        <begin position="324"/>
        <end position="344"/>
    </location>
</feature>
<accession>A0A368KV78</accession>
<dbReference type="PANTHER" id="PTHR32432:SF3">
    <property type="entry name" value="ETHANOLAMINE UTILIZATION PROTEIN EUTJ"/>
    <property type="match status" value="1"/>
</dbReference>
<keyword evidence="2" id="KW-0812">Transmembrane</keyword>
<dbReference type="RefSeq" id="WP_114367399.1">
    <property type="nucleotide sequence ID" value="NZ_QPEX01000010.1"/>
</dbReference>
<protein>
    <recommendedName>
        <fullName evidence="5">Competence protein A</fullName>
    </recommendedName>
</protein>
<evidence type="ECO:0000313" key="3">
    <source>
        <dbReference type="EMBL" id="RCS54333.1"/>
    </source>
</evidence>
<comment type="caution">
    <text evidence="3">The sequence shown here is derived from an EMBL/GenBank/DDBJ whole genome shotgun (WGS) entry which is preliminary data.</text>
</comment>
<evidence type="ECO:0008006" key="5">
    <source>
        <dbReference type="Google" id="ProtNLM"/>
    </source>
</evidence>
<evidence type="ECO:0000313" key="4">
    <source>
        <dbReference type="Proteomes" id="UP000253562"/>
    </source>
</evidence>